<dbReference type="Pfam" id="PF10662">
    <property type="entry name" value="PduV-EutP"/>
    <property type="match status" value="1"/>
</dbReference>
<sequence length="110" mass="11995">MEGTAIDTPGEYIENRKLMYALTVTSVEADIILFTQSAASDFTVYSPGQASMFPTPVLGVVTKIDVAGEEQIRWAAELLQLAGVEKVFLVSNTDGTGIQELLDYLNEKTF</sequence>
<proteinExistence type="predicted"/>
<dbReference type="PIRSF" id="PIRSF036409">
    <property type="entry name" value="EutP_PduV"/>
    <property type="match status" value="1"/>
</dbReference>
<dbReference type="SUPFAM" id="SSF52540">
    <property type="entry name" value="P-loop containing nucleoside triphosphate hydrolases"/>
    <property type="match status" value="1"/>
</dbReference>
<dbReference type="PANTHER" id="PTHR40453">
    <property type="entry name" value="PROTEIN YOEF"/>
    <property type="match status" value="1"/>
</dbReference>
<dbReference type="InterPro" id="IPR012381">
    <property type="entry name" value="EutP_PduV"/>
</dbReference>
<protein>
    <submittedName>
        <fullName evidence="1">Putative ethanolamine/propanediol utilisation protein</fullName>
    </submittedName>
</protein>
<accession>S0DFE7</accession>
<reference evidence="1" key="1">
    <citation type="submission" date="2012-10" db="EMBL/GenBank/DDBJ databases">
        <authorList>
            <person name="Sandrine L."/>
        </authorList>
    </citation>
    <scope>NUCLEOTIDE SEQUENCE</scope>
</reference>
<organism evidence="1">
    <name type="scientific">termite gut metagenome</name>
    <dbReference type="NCBI Taxonomy" id="433724"/>
    <lineage>
        <taxon>unclassified sequences</taxon>
        <taxon>metagenomes</taxon>
        <taxon>organismal metagenomes</taxon>
    </lineage>
</organism>
<dbReference type="InterPro" id="IPR027417">
    <property type="entry name" value="P-loop_NTPase"/>
</dbReference>
<dbReference type="Gene3D" id="3.40.50.300">
    <property type="entry name" value="P-loop containing nucleotide triphosphate hydrolases"/>
    <property type="match status" value="1"/>
</dbReference>
<gene>
    <name evidence="1" type="ORF">BN138_43</name>
</gene>
<dbReference type="AlphaFoldDB" id="S0DFE7"/>
<dbReference type="PANTHER" id="PTHR40453:SF1">
    <property type="entry name" value="PROTEIN YOEF"/>
    <property type="match status" value="1"/>
</dbReference>
<dbReference type="GO" id="GO:0006576">
    <property type="term" value="P:biogenic amine metabolic process"/>
    <property type="evidence" value="ECO:0007669"/>
    <property type="project" value="InterPro"/>
</dbReference>
<evidence type="ECO:0000313" key="1">
    <source>
        <dbReference type="EMBL" id="CCO20855.1"/>
    </source>
</evidence>
<name>S0DFE7_9ZZZZ</name>
<dbReference type="EMBL" id="HF548270">
    <property type="protein sequence ID" value="CCO20855.1"/>
    <property type="molecule type" value="Genomic_DNA"/>
</dbReference>
<reference evidence="1" key="2">
    <citation type="journal article" date="2013" name="Biotechnol. Biofuels">
        <title>Mining for hemicellulases in the fungus-growing termite Pseudacanthotermes militaris using functional metagenomics.</title>
        <authorList>
            <person name="Bastien G."/>
            <person name="Arnal G."/>
            <person name="Bozonnet S."/>
            <person name="Laguerre S."/>
            <person name="Ferreira F."/>
            <person name="Faure R."/>
            <person name="Henrissat B."/>
            <person name="Lefevre F."/>
            <person name="Robe P."/>
            <person name="Bouchez O."/>
            <person name="Noirot C."/>
            <person name="Dumon C."/>
            <person name="O'Donohue M."/>
        </authorList>
    </citation>
    <scope>NUCLEOTIDE SEQUENCE</scope>
</reference>
<dbReference type="GO" id="GO:0005524">
    <property type="term" value="F:ATP binding"/>
    <property type="evidence" value="ECO:0007669"/>
    <property type="project" value="InterPro"/>
</dbReference>